<dbReference type="RefSeq" id="WP_262566839.1">
    <property type="nucleotide sequence ID" value="NZ_JAPFCC010000001.1"/>
</dbReference>
<evidence type="ECO:0000313" key="5">
    <source>
        <dbReference type="Proteomes" id="UP001209854"/>
    </source>
</evidence>
<feature type="compositionally biased region" description="Basic and acidic residues" evidence="1">
    <location>
        <begin position="77"/>
        <end position="98"/>
    </location>
</feature>
<feature type="region of interest" description="Disordered" evidence="1">
    <location>
        <begin position="27"/>
        <end position="119"/>
    </location>
</feature>
<accession>A0ABT3MR46</accession>
<dbReference type="EMBL" id="JAPFCC010000001">
    <property type="protein sequence ID" value="MCW7551841.1"/>
    <property type="molecule type" value="Genomic_DNA"/>
</dbReference>
<gene>
    <name evidence="4" type="ORF">NX722_04135</name>
</gene>
<comment type="caution">
    <text evidence="4">The sequence shown here is derived from an EMBL/GenBank/DDBJ whole genome shotgun (WGS) entry which is preliminary data.</text>
</comment>
<dbReference type="PANTHER" id="PTHR33678:SF1">
    <property type="entry name" value="BLL1576 PROTEIN"/>
    <property type="match status" value="1"/>
</dbReference>
<dbReference type="NCBIfam" id="NF033517">
    <property type="entry name" value="transpos_IS66"/>
    <property type="match status" value="1"/>
</dbReference>
<organism evidence="4 5">
    <name type="scientific">Endozoicomonas gorgoniicola</name>
    <dbReference type="NCBI Taxonomy" id="1234144"/>
    <lineage>
        <taxon>Bacteria</taxon>
        <taxon>Pseudomonadati</taxon>
        <taxon>Pseudomonadota</taxon>
        <taxon>Gammaproteobacteria</taxon>
        <taxon>Oceanospirillales</taxon>
        <taxon>Endozoicomonadaceae</taxon>
        <taxon>Endozoicomonas</taxon>
    </lineage>
</organism>
<feature type="domain" description="Transposase IS66 central" evidence="2">
    <location>
        <begin position="188"/>
        <end position="469"/>
    </location>
</feature>
<dbReference type="InterPro" id="IPR004291">
    <property type="entry name" value="Transposase_IS66_central"/>
</dbReference>
<keyword evidence="5" id="KW-1185">Reference proteome</keyword>
<dbReference type="PANTHER" id="PTHR33678">
    <property type="entry name" value="BLL1576 PROTEIN"/>
    <property type="match status" value="1"/>
</dbReference>
<dbReference type="Pfam" id="PF03050">
    <property type="entry name" value="DDE_Tnp_IS66"/>
    <property type="match status" value="1"/>
</dbReference>
<dbReference type="Pfam" id="PF20042">
    <property type="entry name" value="DUF6444"/>
    <property type="match status" value="1"/>
</dbReference>
<protein>
    <submittedName>
        <fullName evidence="4">IS66 family transposase</fullName>
    </submittedName>
</protein>
<dbReference type="InterPro" id="IPR052344">
    <property type="entry name" value="Transposase-related"/>
</dbReference>
<evidence type="ECO:0000259" key="3">
    <source>
        <dbReference type="Pfam" id="PF20042"/>
    </source>
</evidence>
<proteinExistence type="predicted"/>
<feature type="compositionally biased region" description="Basic and acidic residues" evidence="1">
    <location>
        <begin position="33"/>
        <end position="47"/>
    </location>
</feature>
<dbReference type="InterPro" id="IPR045618">
    <property type="entry name" value="DUF6444"/>
</dbReference>
<evidence type="ECO:0000313" key="4">
    <source>
        <dbReference type="EMBL" id="MCW7551841.1"/>
    </source>
</evidence>
<sequence length="508" mass="57149">MSQPAPEFQIIVALLTAVNEQQEQITRLSEQVSKLEAENKELSDRLKTNSRNSSKPPSTDGYAKPSGKSKDSSGTAPDKDSDPKDDKPNPKSLREKSGRKPGGQKGHKGSTLGQVEAPGRTQYHPVINCESCHRSLRSAKVVKLVERQVFEPGRFGHFDVTAHVAEVKKCECGHVTLGSFPEGVDSHVQYGPATQALAVYLCQYQLVPYKRASQFFLDIFGLEVSPGSICAFQENAYDQLASTEQAIADALKSEPIAGADETGMRVAGSLWWMHVLRSEKWTLYHLDPSKGHSAIESMGVLLTFAGILVHDHYKAYFRYAALHVLCNAHHLRELQGVVDRDCNHLAARLQRMLRLAWHLSNGFKKIGMEAVPETIRQRISSLFERTAKRAQAEEAEYMERLRQRRGDEKVRNTKAFNLFKRLVKFKEATLRFMTDFRIPFDNNGSERDIRNGKVKQKISGCIRSKKGAEWYSRIRSYVSSARKQGHNVYEALLIAMKNYSDQPLLGAE</sequence>
<feature type="domain" description="DUF6444" evidence="3">
    <location>
        <begin position="19"/>
        <end position="73"/>
    </location>
</feature>
<name>A0ABT3MR46_9GAMM</name>
<reference evidence="4 5" key="1">
    <citation type="submission" date="2022-10" db="EMBL/GenBank/DDBJ databases">
        <title>High-quality genome sequences of two octocoral-associated bacteria, Endozoicomonas euniceicola EF212 and Endozoicomonas gorgoniicola PS125.</title>
        <authorList>
            <person name="Chiou Y.-J."/>
            <person name="Chen Y.-H."/>
        </authorList>
    </citation>
    <scope>NUCLEOTIDE SEQUENCE [LARGE SCALE GENOMIC DNA]</scope>
    <source>
        <strain evidence="4 5">PS125</strain>
    </source>
</reference>
<dbReference type="Proteomes" id="UP001209854">
    <property type="component" value="Unassembled WGS sequence"/>
</dbReference>
<evidence type="ECO:0000256" key="1">
    <source>
        <dbReference type="SAM" id="MobiDB-lite"/>
    </source>
</evidence>
<evidence type="ECO:0000259" key="2">
    <source>
        <dbReference type="Pfam" id="PF03050"/>
    </source>
</evidence>